<organism evidence="1 2">
    <name type="scientific">Aquarana catesbeiana</name>
    <name type="common">American bullfrog</name>
    <name type="synonym">Rana catesbeiana</name>
    <dbReference type="NCBI Taxonomy" id="8400"/>
    <lineage>
        <taxon>Eukaryota</taxon>
        <taxon>Metazoa</taxon>
        <taxon>Chordata</taxon>
        <taxon>Craniata</taxon>
        <taxon>Vertebrata</taxon>
        <taxon>Euteleostomi</taxon>
        <taxon>Amphibia</taxon>
        <taxon>Batrachia</taxon>
        <taxon>Anura</taxon>
        <taxon>Neobatrachia</taxon>
        <taxon>Ranoidea</taxon>
        <taxon>Ranidae</taxon>
        <taxon>Aquarana</taxon>
    </lineage>
</organism>
<proteinExistence type="predicted"/>
<accession>A0A2G9Q4R1</accession>
<keyword evidence="2" id="KW-1185">Reference proteome</keyword>
<dbReference type="EMBL" id="KZ369092">
    <property type="protein sequence ID" value="PIO10577.1"/>
    <property type="molecule type" value="Genomic_DNA"/>
</dbReference>
<gene>
    <name evidence="1" type="ORF">AB205_0107090</name>
</gene>
<protein>
    <submittedName>
        <fullName evidence="1">Uncharacterized protein</fullName>
    </submittedName>
</protein>
<reference evidence="2" key="1">
    <citation type="journal article" date="2017" name="Nat. Commun.">
        <title>The North American bullfrog draft genome provides insight into hormonal regulation of long noncoding RNA.</title>
        <authorList>
            <person name="Hammond S.A."/>
            <person name="Warren R.L."/>
            <person name="Vandervalk B.P."/>
            <person name="Kucuk E."/>
            <person name="Khan H."/>
            <person name="Gibb E.A."/>
            <person name="Pandoh P."/>
            <person name="Kirk H."/>
            <person name="Zhao Y."/>
            <person name="Jones M."/>
            <person name="Mungall A.J."/>
            <person name="Coope R."/>
            <person name="Pleasance S."/>
            <person name="Moore R.A."/>
            <person name="Holt R.A."/>
            <person name="Round J.M."/>
            <person name="Ohora S."/>
            <person name="Walle B.V."/>
            <person name="Veldhoen N."/>
            <person name="Helbing C.C."/>
            <person name="Birol I."/>
        </authorList>
    </citation>
    <scope>NUCLEOTIDE SEQUENCE [LARGE SCALE GENOMIC DNA]</scope>
</reference>
<dbReference type="Proteomes" id="UP000228934">
    <property type="component" value="Unassembled WGS sequence"/>
</dbReference>
<sequence length="47" mass="5218">MLSFPSETLNCFCSLFAAFCWRKCCSYCTETGNTSRSGGSPVWANRP</sequence>
<evidence type="ECO:0000313" key="1">
    <source>
        <dbReference type="EMBL" id="PIO10577.1"/>
    </source>
</evidence>
<dbReference type="AlphaFoldDB" id="A0A2G9Q4R1"/>
<name>A0A2G9Q4R1_AQUCT</name>
<evidence type="ECO:0000313" key="2">
    <source>
        <dbReference type="Proteomes" id="UP000228934"/>
    </source>
</evidence>